<evidence type="ECO:0000256" key="3">
    <source>
        <dbReference type="SAM" id="SignalP"/>
    </source>
</evidence>
<feature type="transmembrane region" description="Helical" evidence="2">
    <location>
        <begin position="230"/>
        <end position="254"/>
    </location>
</feature>
<dbReference type="PANTHER" id="PTHR11422">
    <property type="entry name" value="T-CELL SURFACE GLYCOPROTEIN CD4"/>
    <property type="match status" value="1"/>
</dbReference>
<evidence type="ECO:0000313" key="6">
    <source>
        <dbReference type="Proteomes" id="UP000472267"/>
    </source>
</evidence>
<dbReference type="InterPro" id="IPR007110">
    <property type="entry name" value="Ig-like_dom"/>
</dbReference>
<feature type="chain" id="PRO_5025506069" evidence="3">
    <location>
        <begin position="19"/>
        <end position="306"/>
    </location>
</feature>
<dbReference type="SUPFAM" id="SSF48726">
    <property type="entry name" value="Immunoglobulin"/>
    <property type="match status" value="2"/>
</dbReference>
<sequence length="306" mass="33356">MKAIVWCVFVLGAVSAAAKVVMTNAGEKVMLECDAARSDSLQWYQTDKMIVSVDMKSGRQQPGNAPVAKEKRSTVRQDTELHISGVTEKDAGKFTCKASRKTTEYVLLVVSTSVSPSPVLQPGSEARLRCQVKGLDTGLTVQWKKPDGSLLSDSQEVQLNSATTSDGGTWQCVVQYGSETFSRDVTIKVEDAKLTTTSAPVTQRGPQAPGPGVTADDPADVGVQLLGLSWWVWVALGVGCLVSVLLLVLAIILCQRIKRKKRRRYLKVKHVPQPLTPRKFCECNRPTAAARPQRGRRREKPSALPL</sequence>
<dbReference type="OMA" id="KPKKYCQ"/>
<evidence type="ECO:0000256" key="1">
    <source>
        <dbReference type="SAM" id="MobiDB-lite"/>
    </source>
</evidence>
<dbReference type="OrthoDB" id="6159398at2759"/>
<dbReference type="Gene3D" id="2.60.40.10">
    <property type="entry name" value="Immunoglobulins"/>
    <property type="match status" value="2"/>
</dbReference>
<keyword evidence="6" id="KW-1185">Reference proteome</keyword>
<dbReference type="Pfam" id="PF13895">
    <property type="entry name" value="Ig_2"/>
    <property type="match status" value="1"/>
</dbReference>
<reference evidence="5" key="1">
    <citation type="submission" date="2019-06" db="EMBL/GenBank/DDBJ databases">
        <authorList>
            <consortium name="Wellcome Sanger Institute Data Sharing"/>
        </authorList>
    </citation>
    <scope>NUCLEOTIDE SEQUENCE [LARGE SCALE GENOMIC DNA]</scope>
</reference>
<feature type="compositionally biased region" description="Polar residues" evidence="1">
    <location>
        <begin position="196"/>
        <end position="205"/>
    </location>
</feature>
<dbReference type="InterPro" id="IPR003599">
    <property type="entry name" value="Ig_sub"/>
</dbReference>
<protein>
    <submittedName>
        <fullName evidence="5">T-cell surface glycoprotein CD4-like</fullName>
    </submittedName>
</protein>
<reference evidence="5" key="2">
    <citation type="submission" date="2025-08" db="UniProtKB">
        <authorList>
            <consortium name="Ensembl"/>
        </authorList>
    </citation>
    <scope>IDENTIFICATION</scope>
</reference>
<feature type="domain" description="Ig-like" evidence="4">
    <location>
        <begin position="112"/>
        <end position="188"/>
    </location>
</feature>
<dbReference type="Ensembl" id="ENSSFAT00005029664.1">
    <property type="protein sequence ID" value="ENSSFAP00005028601.1"/>
    <property type="gene ID" value="ENSSFAG00005014579.1"/>
</dbReference>
<evidence type="ECO:0000313" key="5">
    <source>
        <dbReference type="Ensembl" id="ENSSFAP00005028601.1"/>
    </source>
</evidence>
<dbReference type="InParanoid" id="A0A672HH92"/>
<feature type="region of interest" description="Disordered" evidence="1">
    <location>
        <begin position="57"/>
        <end position="76"/>
    </location>
</feature>
<keyword evidence="3" id="KW-0732">Signal</keyword>
<dbReference type="SMART" id="SM00408">
    <property type="entry name" value="IGc2"/>
    <property type="match status" value="2"/>
</dbReference>
<keyword evidence="2" id="KW-0472">Membrane</keyword>
<evidence type="ECO:0000259" key="4">
    <source>
        <dbReference type="PROSITE" id="PS50835"/>
    </source>
</evidence>
<proteinExistence type="predicted"/>
<keyword evidence="2" id="KW-1133">Transmembrane helix</keyword>
<name>A0A672HH92_SALFA</name>
<accession>A0A672HH92</accession>
<dbReference type="InterPro" id="IPR013783">
    <property type="entry name" value="Ig-like_fold"/>
</dbReference>
<dbReference type="Pfam" id="PF13927">
    <property type="entry name" value="Ig_3"/>
    <property type="match status" value="1"/>
</dbReference>
<dbReference type="SMART" id="SM00409">
    <property type="entry name" value="IG"/>
    <property type="match status" value="2"/>
</dbReference>
<gene>
    <name evidence="5" type="primary">cd4-2.2</name>
</gene>
<reference evidence="5" key="3">
    <citation type="submission" date="2025-09" db="UniProtKB">
        <authorList>
            <consortium name="Ensembl"/>
        </authorList>
    </citation>
    <scope>IDENTIFICATION</scope>
</reference>
<evidence type="ECO:0000256" key="2">
    <source>
        <dbReference type="SAM" id="Phobius"/>
    </source>
</evidence>
<dbReference type="InterPro" id="IPR003598">
    <property type="entry name" value="Ig_sub2"/>
</dbReference>
<dbReference type="Proteomes" id="UP000472267">
    <property type="component" value="Chromosome 11"/>
</dbReference>
<dbReference type="InterPro" id="IPR036179">
    <property type="entry name" value="Ig-like_dom_sf"/>
</dbReference>
<keyword evidence="2" id="KW-0812">Transmembrane</keyword>
<dbReference type="PANTHER" id="PTHR11422:SF6">
    <property type="entry name" value="HEMICENTIN-1 ISOFORM X1"/>
    <property type="match status" value="1"/>
</dbReference>
<dbReference type="PROSITE" id="PS50835">
    <property type="entry name" value="IG_LIKE"/>
    <property type="match status" value="2"/>
</dbReference>
<dbReference type="Gene3D" id="1.20.5.900">
    <property type="entry name" value="transmembrane domain of human cd4"/>
    <property type="match status" value="1"/>
</dbReference>
<feature type="signal peptide" evidence="3">
    <location>
        <begin position="1"/>
        <end position="18"/>
    </location>
</feature>
<feature type="domain" description="Ig-like" evidence="4">
    <location>
        <begin position="26"/>
        <end position="106"/>
    </location>
</feature>
<feature type="region of interest" description="Disordered" evidence="1">
    <location>
        <begin position="196"/>
        <end position="215"/>
    </location>
</feature>
<organism evidence="5 6">
    <name type="scientific">Salarias fasciatus</name>
    <name type="common">Jewelled blenny</name>
    <name type="synonym">Blennius fasciatus</name>
    <dbReference type="NCBI Taxonomy" id="181472"/>
    <lineage>
        <taxon>Eukaryota</taxon>
        <taxon>Metazoa</taxon>
        <taxon>Chordata</taxon>
        <taxon>Craniata</taxon>
        <taxon>Vertebrata</taxon>
        <taxon>Euteleostomi</taxon>
        <taxon>Actinopterygii</taxon>
        <taxon>Neopterygii</taxon>
        <taxon>Teleostei</taxon>
        <taxon>Neoteleostei</taxon>
        <taxon>Acanthomorphata</taxon>
        <taxon>Ovalentaria</taxon>
        <taxon>Blenniimorphae</taxon>
        <taxon>Blenniiformes</taxon>
        <taxon>Blennioidei</taxon>
        <taxon>Blenniidae</taxon>
        <taxon>Salariinae</taxon>
        <taxon>Salarias</taxon>
    </lineage>
</organism>
<dbReference type="AlphaFoldDB" id="A0A672HH92"/>
<feature type="region of interest" description="Disordered" evidence="1">
    <location>
        <begin position="286"/>
        <end position="306"/>
    </location>
</feature>